<dbReference type="PROSITE" id="PS50970">
    <property type="entry name" value="HCY"/>
    <property type="match status" value="1"/>
</dbReference>
<dbReference type="PANTHER" id="PTHR11103:SF18">
    <property type="entry name" value="SLR1189 PROTEIN"/>
    <property type="match status" value="1"/>
</dbReference>
<evidence type="ECO:0000256" key="2">
    <source>
        <dbReference type="ARBA" id="ARBA00022679"/>
    </source>
</evidence>
<dbReference type="Pfam" id="PF02574">
    <property type="entry name" value="S-methyl_trans"/>
    <property type="match status" value="1"/>
</dbReference>
<feature type="non-terminal residue" evidence="4">
    <location>
        <position position="1"/>
    </location>
</feature>
<evidence type="ECO:0000256" key="1">
    <source>
        <dbReference type="ARBA" id="ARBA00022603"/>
    </source>
</evidence>
<evidence type="ECO:0000259" key="3">
    <source>
        <dbReference type="PROSITE" id="PS50970"/>
    </source>
</evidence>
<name>A0A381Y230_9ZZZZ</name>
<keyword evidence="1" id="KW-0489">Methyltransferase</keyword>
<dbReference type="GO" id="GO:0032259">
    <property type="term" value="P:methylation"/>
    <property type="evidence" value="ECO:0007669"/>
    <property type="project" value="UniProtKB-KW"/>
</dbReference>
<gene>
    <name evidence="4" type="ORF">METZ01_LOCUS123859</name>
</gene>
<dbReference type="EMBL" id="UINC01017205">
    <property type="protein sequence ID" value="SVA71005.1"/>
    <property type="molecule type" value="Genomic_DNA"/>
</dbReference>
<keyword evidence="2" id="KW-0808">Transferase</keyword>
<reference evidence="4" key="1">
    <citation type="submission" date="2018-05" db="EMBL/GenBank/DDBJ databases">
        <authorList>
            <person name="Lanie J.A."/>
            <person name="Ng W.-L."/>
            <person name="Kazmierczak K.M."/>
            <person name="Andrzejewski T.M."/>
            <person name="Davidsen T.M."/>
            <person name="Wayne K.J."/>
            <person name="Tettelin H."/>
            <person name="Glass J.I."/>
            <person name="Rusch D."/>
            <person name="Podicherti R."/>
            <person name="Tsui H.-C.T."/>
            <person name="Winkler M.E."/>
        </authorList>
    </citation>
    <scope>NUCLEOTIDE SEQUENCE</scope>
</reference>
<accession>A0A381Y230</accession>
<dbReference type="InterPro" id="IPR003726">
    <property type="entry name" value="HCY_dom"/>
</dbReference>
<dbReference type="GO" id="GO:0008168">
    <property type="term" value="F:methyltransferase activity"/>
    <property type="evidence" value="ECO:0007669"/>
    <property type="project" value="UniProtKB-KW"/>
</dbReference>
<sequence length="292" mass="31015">VTGTEITLLDGATGTELRARGVHVRDYKSSLWSALACVEAPDAVIKLQRDYLDAGSDIITVNNYAVTPVLLAREGLGNELEALTVKAAQCAVAARDSAQRPALVAGSLPPLNTTYDAGLVGDFDDNVTHYRRMVAALNPYVELYLCETLSTAEEARAAAVAAQESSKPFMVSWTIERQGKFLRGGDNFSEAVQALDGLTPDALLVNCASCNAVTAAIRRLRRVTDLPIGGYASPVLDEPEGGEPEFDISKPIGPNDYAAVAKGWVADGATVIGGCCDTNPDFITALRRMVRP</sequence>
<dbReference type="PANTHER" id="PTHR11103">
    <property type="entry name" value="SLR1189 PROTEIN"/>
    <property type="match status" value="1"/>
</dbReference>
<dbReference type="SUPFAM" id="SSF82282">
    <property type="entry name" value="Homocysteine S-methyltransferase"/>
    <property type="match status" value="1"/>
</dbReference>
<dbReference type="AlphaFoldDB" id="A0A381Y230"/>
<dbReference type="Gene3D" id="3.20.20.330">
    <property type="entry name" value="Homocysteine-binding-like domain"/>
    <property type="match status" value="1"/>
</dbReference>
<evidence type="ECO:0000313" key="4">
    <source>
        <dbReference type="EMBL" id="SVA71005.1"/>
    </source>
</evidence>
<protein>
    <recommendedName>
        <fullName evidence="3">Hcy-binding domain-containing protein</fullName>
    </recommendedName>
</protein>
<organism evidence="4">
    <name type="scientific">marine metagenome</name>
    <dbReference type="NCBI Taxonomy" id="408172"/>
    <lineage>
        <taxon>unclassified sequences</taxon>
        <taxon>metagenomes</taxon>
        <taxon>ecological metagenomes</taxon>
    </lineage>
</organism>
<feature type="domain" description="Hcy-binding" evidence="3">
    <location>
        <begin position="1"/>
        <end position="290"/>
    </location>
</feature>
<proteinExistence type="predicted"/>
<dbReference type="InterPro" id="IPR036589">
    <property type="entry name" value="HCY_dom_sf"/>
</dbReference>